<evidence type="ECO:0000256" key="4">
    <source>
        <dbReference type="ARBA" id="ARBA00022915"/>
    </source>
</evidence>
<dbReference type="InterPro" id="IPR038361">
    <property type="entry name" value="THDPS_M_sf"/>
</dbReference>
<dbReference type="Pfam" id="PF14789">
    <property type="entry name" value="THDPS_M"/>
    <property type="match status" value="1"/>
</dbReference>
<dbReference type="KEGG" id="ccv:CCV52592_0213"/>
<reference evidence="8" key="1">
    <citation type="submission" date="2016-07" db="EMBL/GenBank/DDBJ databases">
        <title>Comparative genomics of the Campylobacter concisus group.</title>
        <authorList>
            <person name="Miller W.G."/>
            <person name="Yee E."/>
            <person name="Chapman M.H."/>
            <person name="Huynh S."/>
            <person name="Bono J.L."/>
            <person name="On S.L.W."/>
            <person name="StLeger J."/>
            <person name="Foster G."/>
            <person name="Parker C.T."/>
        </authorList>
    </citation>
    <scope>NUCLEOTIDE SEQUENCE</scope>
    <source>
        <strain evidence="8">525.92</strain>
    </source>
</reference>
<evidence type="ECO:0000313" key="8">
    <source>
        <dbReference type="EMBL" id="EAU01249.1"/>
    </source>
</evidence>
<dbReference type="EC" id="2.3.1.117" evidence="8"/>
<evidence type="ECO:0000256" key="1">
    <source>
        <dbReference type="ARBA" id="ARBA00022490"/>
    </source>
</evidence>
<dbReference type="UniPathway" id="UPA00034">
    <property type="reaction ID" value="UER00019"/>
</dbReference>
<dbReference type="InterPro" id="IPR032784">
    <property type="entry name" value="THDPS_M"/>
</dbReference>
<dbReference type="GO" id="GO:0008666">
    <property type="term" value="F:2,3,4,5-tetrahydropyridine-2,6-dicarboxylate N-succinyltransferase activity"/>
    <property type="evidence" value="ECO:0007669"/>
    <property type="project" value="UniProtKB-EC"/>
</dbReference>
<evidence type="ECO:0000256" key="5">
    <source>
        <dbReference type="ARBA" id="ARBA00023154"/>
    </source>
</evidence>
<gene>
    <name evidence="8" type="primary">dapD</name>
    <name evidence="8" type="ORF">CCV52592_0213</name>
</gene>
<organism evidence="8 9">
    <name type="scientific">Campylobacter curvus (strain 525.92)</name>
    <dbReference type="NCBI Taxonomy" id="360105"/>
    <lineage>
        <taxon>Bacteria</taxon>
        <taxon>Pseudomonadati</taxon>
        <taxon>Campylobacterota</taxon>
        <taxon>Epsilonproteobacteria</taxon>
        <taxon>Campylobacterales</taxon>
        <taxon>Campylobacteraceae</taxon>
        <taxon>Campylobacter</taxon>
    </lineage>
</organism>
<dbReference type="AlphaFoldDB" id="A7GZH1"/>
<dbReference type="Pfam" id="PF14602">
    <property type="entry name" value="Hexapep_2"/>
    <property type="match status" value="1"/>
</dbReference>
<dbReference type="SUPFAM" id="SSF51161">
    <property type="entry name" value="Trimeric LpxA-like enzymes"/>
    <property type="match status" value="1"/>
</dbReference>
<dbReference type="InterPro" id="IPR001451">
    <property type="entry name" value="Hexapep"/>
</dbReference>
<evidence type="ECO:0000256" key="3">
    <source>
        <dbReference type="ARBA" id="ARBA00022679"/>
    </source>
</evidence>
<feature type="domain" description="2,3,4,5-tetrahydropyridine-2,6-dicarboxylate N-succinyltransferase middle" evidence="7">
    <location>
        <begin position="175"/>
        <end position="216"/>
    </location>
</feature>
<dbReference type="Proteomes" id="UP000006380">
    <property type="component" value="Chromosome"/>
</dbReference>
<dbReference type="GO" id="GO:0009089">
    <property type="term" value="P:lysine biosynthetic process via diaminopimelate"/>
    <property type="evidence" value="ECO:0007669"/>
    <property type="project" value="UniProtKB-UniPathway"/>
</dbReference>
<dbReference type="OrthoDB" id="9782799at2"/>
<dbReference type="HAMAP" id="MF_02122">
    <property type="entry name" value="DapD_type2"/>
    <property type="match status" value="1"/>
</dbReference>
<dbReference type="STRING" id="360105.CCV52592_0213"/>
<dbReference type="Gene3D" id="3.30.70.2010">
    <property type="match status" value="1"/>
</dbReference>
<evidence type="ECO:0000259" key="7">
    <source>
        <dbReference type="Pfam" id="PF14789"/>
    </source>
</evidence>
<dbReference type="Gene3D" id="2.160.10.10">
    <property type="entry name" value="Hexapeptide repeat proteins"/>
    <property type="match status" value="1"/>
</dbReference>
<dbReference type="EMBL" id="CP000767">
    <property type="protein sequence ID" value="EAU01249.1"/>
    <property type="molecule type" value="Genomic_DNA"/>
</dbReference>
<proteinExistence type="inferred from homology"/>
<keyword evidence="5" id="KW-0457">Lysine biosynthesis</keyword>
<dbReference type="Pfam" id="PF14790">
    <property type="entry name" value="THDPS_N"/>
    <property type="match status" value="1"/>
</dbReference>
<dbReference type="InterPro" id="IPR026586">
    <property type="entry name" value="Type2_DapD"/>
</dbReference>
<dbReference type="CDD" id="cd04649">
    <property type="entry name" value="LbH_THP_succinylT_putative"/>
    <property type="match status" value="1"/>
</dbReference>
<dbReference type="RefSeq" id="WP_011992503.1">
    <property type="nucleotide sequence ID" value="NC_009715.2"/>
</dbReference>
<keyword evidence="2" id="KW-0028">Amino-acid biosynthesis</keyword>
<keyword evidence="4" id="KW-0220">Diaminopimelate biosynthesis</keyword>
<protein>
    <submittedName>
        <fullName evidence="8">Tetrahydrodipicolinate succinylase</fullName>
        <ecNumber evidence="8">2.3.1.117</ecNumber>
    </submittedName>
</protein>
<dbReference type="HOGENOM" id="CLU_057490_1_0_7"/>
<sequence length="398" mass="42929">MSKINIETKEQFKDFCEQLRAQKGYKDPLAFGIARVDLGQLNEDKILQASYAVVNFKESFLSAAALVWALKECGVEVDFKASEFVAGFDAKVAKKAWKLFGVFKDEISQHKNVQVVNAVRHALEDEKNEGKFRVVFIYEDTKPLSAEAVYLKLYLLSLQKAPLRSLCLEGTFGALSNVAWGADGKPIELEWLRANEIELKMSGRYPAIVSVDKFPRFLSHIIPAENTRILDTAKVRMGASIAAGTTVMPGAAYVNFNAGTTGSVMIEGRVSSSVVVGEGSDVGGGASILGVLSGTNGNPVSIGKHCLLGANSVTGIPLGDKCIVDAGIAVLEGTKVFISQAEQGKLAVINPNFKFDREIYKGLELAGLSGLHFRQNSQNGQITASASKRAIKLNEALH</sequence>
<dbReference type="GO" id="GO:0019877">
    <property type="term" value="P:diaminopimelate biosynthetic process"/>
    <property type="evidence" value="ECO:0007669"/>
    <property type="project" value="UniProtKB-KW"/>
</dbReference>
<evidence type="ECO:0000256" key="2">
    <source>
        <dbReference type="ARBA" id="ARBA00022605"/>
    </source>
</evidence>
<evidence type="ECO:0000256" key="6">
    <source>
        <dbReference type="ARBA" id="ARBA00023315"/>
    </source>
</evidence>
<keyword evidence="6 8" id="KW-0012">Acyltransferase</keyword>
<dbReference type="InterPro" id="IPR011004">
    <property type="entry name" value="Trimer_LpxA-like_sf"/>
</dbReference>
<evidence type="ECO:0000313" key="9">
    <source>
        <dbReference type="Proteomes" id="UP000006380"/>
    </source>
</evidence>
<keyword evidence="9" id="KW-1185">Reference proteome</keyword>
<name>A7GZH1_CAMC5</name>
<keyword evidence="1" id="KW-0963">Cytoplasm</keyword>
<dbReference type="Gene3D" id="3.30.60.70">
    <property type="entry name" value="Trimeric LpxA-like enzymes"/>
    <property type="match status" value="1"/>
</dbReference>
<keyword evidence="3 8" id="KW-0808">Transferase</keyword>
<accession>A7GZH1</accession>